<keyword evidence="6 7" id="KW-0472">Membrane</keyword>
<keyword evidence="3" id="KW-0997">Cell inner membrane</keyword>
<gene>
    <name evidence="8" type="ORF">SAMN05877831_104191</name>
</gene>
<keyword evidence="2" id="KW-1003">Cell membrane</keyword>
<dbReference type="GO" id="GO:0005886">
    <property type="term" value="C:plasma membrane"/>
    <property type="evidence" value="ECO:0007669"/>
    <property type="project" value="UniProtKB-SubCell"/>
</dbReference>
<dbReference type="InterPro" id="IPR051800">
    <property type="entry name" value="PqiA-PqiB_transport"/>
</dbReference>
<evidence type="ECO:0000256" key="3">
    <source>
        <dbReference type="ARBA" id="ARBA00022519"/>
    </source>
</evidence>
<reference evidence="9" key="1">
    <citation type="submission" date="2017-08" db="EMBL/GenBank/DDBJ databases">
        <authorList>
            <person name="Varghese N."/>
            <person name="Submissions S."/>
        </authorList>
    </citation>
    <scope>NUCLEOTIDE SEQUENCE [LARGE SCALE GENOMIC DNA]</scope>
    <source>
        <strain evidence="9">JA276</strain>
    </source>
</reference>
<dbReference type="RefSeq" id="WP_097069750.1">
    <property type="nucleotide sequence ID" value="NZ_OBMT01000004.1"/>
</dbReference>
<name>A0A285SD14_9RHOB</name>
<accession>A0A285SD14</accession>
<feature type="transmembrane region" description="Helical" evidence="7">
    <location>
        <begin position="149"/>
        <end position="173"/>
    </location>
</feature>
<dbReference type="Proteomes" id="UP000219111">
    <property type="component" value="Unassembled WGS sequence"/>
</dbReference>
<feature type="transmembrane region" description="Helical" evidence="7">
    <location>
        <begin position="53"/>
        <end position="73"/>
    </location>
</feature>
<organism evidence="8 9">
    <name type="scientific">Rhodobacter maris</name>
    <dbReference type="NCBI Taxonomy" id="446682"/>
    <lineage>
        <taxon>Bacteria</taxon>
        <taxon>Pseudomonadati</taxon>
        <taxon>Pseudomonadota</taxon>
        <taxon>Alphaproteobacteria</taxon>
        <taxon>Rhodobacterales</taxon>
        <taxon>Rhodobacter group</taxon>
        <taxon>Rhodobacter</taxon>
    </lineage>
</organism>
<dbReference type="PANTHER" id="PTHR30462:SF3">
    <property type="entry name" value="INTERMEMBRANE TRANSPORT PROTEIN PQIA"/>
    <property type="match status" value="1"/>
</dbReference>
<dbReference type="EMBL" id="OBMT01000004">
    <property type="protein sequence ID" value="SOC05660.1"/>
    <property type="molecule type" value="Genomic_DNA"/>
</dbReference>
<keyword evidence="4 7" id="KW-0812">Transmembrane</keyword>
<dbReference type="AlphaFoldDB" id="A0A285SD14"/>
<feature type="transmembrane region" description="Helical" evidence="7">
    <location>
        <begin position="100"/>
        <end position="128"/>
    </location>
</feature>
<dbReference type="Pfam" id="PF04403">
    <property type="entry name" value="PqiA"/>
    <property type="match status" value="1"/>
</dbReference>
<evidence type="ECO:0000256" key="1">
    <source>
        <dbReference type="ARBA" id="ARBA00004533"/>
    </source>
</evidence>
<evidence type="ECO:0000256" key="6">
    <source>
        <dbReference type="ARBA" id="ARBA00023136"/>
    </source>
</evidence>
<sequence>MDRARHSEEALTARAAGLVGCRACGCVSPVGTATCRRCGARLDPVHALSLQRVWAWMLAGLICYIPANLYPMLRTATVGSTPAENTILGGVVELVHAGEWAIALIVFSASVLVPIGKFIAIAVLALSLRAHATLSSHRRHRLLEIMEFIGRWSMVDVFVVAILSSLVQLGFVVQIHPGPAAALFALSVAFTMLAAQSFDPRLIWEKDQGPQA</sequence>
<keyword evidence="9" id="KW-1185">Reference proteome</keyword>
<comment type="subcellular location">
    <subcellularLocation>
        <location evidence="1">Cell inner membrane</location>
    </subcellularLocation>
</comment>
<proteinExistence type="predicted"/>
<dbReference type="InterPro" id="IPR007498">
    <property type="entry name" value="PqiA-like"/>
</dbReference>
<evidence type="ECO:0000313" key="8">
    <source>
        <dbReference type="EMBL" id="SOC05660.1"/>
    </source>
</evidence>
<evidence type="ECO:0000256" key="7">
    <source>
        <dbReference type="SAM" id="Phobius"/>
    </source>
</evidence>
<dbReference type="OrthoDB" id="9800207at2"/>
<evidence type="ECO:0000256" key="2">
    <source>
        <dbReference type="ARBA" id="ARBA00022475"/>
    </source>
</evidence>
<dbReference type="PANTHER" id="PTHR30462">
    <property type="entry name" value="INTERMEMBRANE TRANSPORT PROTEIN PQIB-RELATED"/>
    <property type="match status" value="1"/>
</dbReference>
<evidence type="ECO:0000313" key="9">
    <source>
        <dbReference type="Proteomes" id="UP000219111"/>
    </source>
</evidence>
<feature type="transmembrane region" description="Helical" evidence="7">
    <location>
        <begin position="179"/>
        <end position="198"/>
    </location>
</feature>
<protein>
    <submittedName>
        <fullName evidence="8">Paraquat-inducible protein A</fullName>
    </submittedName>
</protein>
<evidence type="ECO:0000256" key="5">
    <source>
        <dbReference type="ARBA" id="ARBA00022989"/>
    </source>
</evidence>
<keyword evidence="5 7" id="KW-1133">Transmembrane helix</keyword>
<evidence type="ECO:0000256" key="4">
    <source>
        <dbReference type="ARBA" id="ARBA00022692"/>
    </source>
</evidence>